<evidence type="ECO:0008006" key="4">
    <source>
        <dbReference type="Google" id="ProtNLM"/>
    </source>
</evidence>
<organism evidence="2 3">
    <name type="scientific">Mesorhabditis belari</name>
    <dbReference type="NCBI Taxonomy" id="2138241"/>
    <lineage>
        <taxon>Eukaryota</taxon>
        <taxon>Metazoa</taxon>
        <taxon>Ecdysozoa</taxon>
        <taxon>Nematoda</taxon>
        <taxon>Chromadorea</taxon>
        <taxon>Rhabditida</taxon>
        <taxon>Rhabditina</taxon>
        <taxon>Rhabditomorpha</taxon>
        <taxon>Rhabditoidea</taxon>
        <taxon>Rhabditidae</taxon>
        <taxon>Mesorhabditinae</taxon>
        <taxon>Mesorhabditis</taxon>
    </lineage>
</organism>
<protein>
    <recommendedName>
        <fullName evidence="4">HAT C-terminal dimerisation domain-containing protein</fullName>
    </recommendedName>
</protein>
<dbReference type="WBParaSite" id="MBELARI_LOCUS2707">
    <property type="protein sequence ID" value="MBELARI_LOCUS2707"/>
    <property type="gene ID" value="MBELARI_LOCUS2707"/>
</dbReference>
<keyword evidence="1" id="KW-1133">Transmembrane helix</keyword>
<dbReference type="AlphaFoldDB" id="A0AAF3F7C9"/>
<evidence type="ECO:0000256" key="1">
    <source>
        <dbReference type="SAM" id="Phobius"/>
    </source>
</evidence>
<evidence type="ECO:0000313" key="2">
    <source>
        <dbReference type="Proteomes" id="UP000887575"/>
    </source>
</evidence>
<feature type="transmembrane region" description="Helical" evidence="1">
    <location>
        <begin position="20"/>
        <end position="38"/>
    </location>
</feature>
<name>A0AAF3F7C9_9BILA</name>
<dbReference type="Proteomes" id="UP000887575">
    <property type="component" value="Unassembled WGS sequence"/>
</dbReference>
<evidence type="ECO:0000313" key="3">
    <source>
        <dbReference type="WBParaSite" id="MBELARI_LOCUS2707"/>
    </source>
</evidence>
<keyword evidence="1" id="KW-0472">Membrane</keyword>
<sequence length="146" mass="16600">MEGLKIDLETFISVLYPSSFSLLLAGIIGADVSAYLKFCASTEMETSFEDDPDFAYNFWNMHAEFHELMKIAHFLTRVHLTSASVEHLFSKAGALYGDSRRSRLSTAKAEMFLVIGLEALQKEKNVMPNLECEEEVQDLYNSFLKR</sequence>
<accession>A0AAF3F7C9</accession>
<reference evidence="3" key="1">
    <citation type="submission" date="2024-02" db="UniProtKB">
        <authorList>
            <consortium name="WormBaseParasite"/>
        </authorList>
    </citation>
    <scope>IDENTIFICATION</scope>
</reference>
<keyword evidence="2" id="KW-1185">Reference proteome</keyword>
<proteinExistence type="predicted"/>
<keyword evidence="1" id="KW-0812">Transmembrane</keyword>